<protein>
    <submittedName>
        <fullName evidence="2">Uncharacterized protein</fullName>
    </submittedName>
</protein>
<name>A0A0D2ESQ0_9EURO</name>
<sequence length="461" mass="52663">MPPTGKMTEELAVRRVKRAVKARTTWNITDIQFLKQQGRLDELCENINCDQFTEKARRVPECEVQIPIDAVASGLAKARPTHAAEGSDDSGHDCSDNHSDGGPDDQIIEVSKTPSLSHKRKKKDSTLTSSKEDEPTRKKTTTFLPKESRLKQKLQPWEPPKPEDEVPQVRDVREDEIPVGQFKHDPVPKRIVVADITSGILVYRIRNWTVKAEILSCGDGYDESYPSDKAYSWDWDVANRNIVWLDHVKSVTRTFNDFFVFLIDETNKNAKSSAKIPYRNGDDFRAHRWLYDIWNITMPGQTAESLSDPERTTVELLSMLKDFDEQSRLMYRVVGKVHDRIEKCSQDESTTLPELAKTTEQGLVYLWEQMHAMVHTLYATRKQPKLSFRTRLKLGDRALSLFGMRLTGEGSEKTIVALPDPPKLKAIYHDEEVRHSEQSMHRDAECSMARKAKQAQQGGQG</sequence>
<feature type="region of interest" description="Disordered" evidence="1">
    <location>
        <begin position="77"/>
        <end position="167"/>
    </location>
</feature>
<evidence type="ECO:0000313" key="3">
    <source>
        <dbReference type="Proteomes" id="UP000054342"/>
    </source>
</evidence>
<organism evidence="2 3">
    <name type="scientific">Exophiala xenobiotica</name>
    <dbReference type="NCBI Taxonomy" id="348802"/>
    <lineage>
        <taxon>Eukaryota</taxon>
        <taxon>Fungi</taxon>
        <taxon>Dikarya</taxon>
        <taxon>Ascomycota</taxon>
        <taxon>Pezizomycotina</taxon>
        <taxon>Eurotiomycetes</taxon>
        <taxon>Chaetothyriomycetidae</taxon>
        <taxon>Chaetothyriales</taxon>
        <taxon>Herpotrichiellaceae</taxon>
        <taxon>Exophiala</taxon>
    </lineage>
</organism>
<gene>
    <name evidence="2" type="ORF">PV05_03256</name>
</gene>
<evidence type="ECO:0000313" key="2">
    <source>
        <dbReference type="EMBL" id="KIW58758.1"/>
    </source>
</evidence>
<accession>A0A0D2ESQ0</accession>
<proteinExistence type="predicted"/>
<dbReference type="RefSeq" id="XP_013319342.1">
    <property type="nucleotide sequence ID" value="XM_013463888.1"/>
</dbReference>
<feature type="region of interest" description="Disordered" evidence="1">
    <location>
        <begin position="435"/>
        <end position="461"/>
    </location>
</feature>
<feature type="compositionally biased region" description="Basic and acidic residues" evidence="1">
    <location>
        <begin position="435"/>
        <end position="445"/>
    </location>
</feature>
<dbReference type="HOGENOM" id="CLU_593164_0_0_1"/>
<dbReference type="GeneID" id="25325164"/>
<reference evidence="2 3" key="1">
    <citation type="submission" date="2015-01" db="EMBL/GenBank/DDBJ databases">
        <title>The Genome Sequence of Exophiala xenobiotica CBS118157.</title>
        <authorList>
            <consortium name="The Broad Institute Genomics Platform"/>
            <person name="Cuomo C."/>
            <person name="de Hoog S."/>
            <person name="Gorbushina A."/>
            <person name="Stielow B."/>
            <person name="Teixiera M."/>
            <person name="Abouelleil A."/>
            <person name="Chapman S.B."/>
            <person name="Priest M."/>
            <person name="Young S.K."/>
            <person name="Wortman J."/>
            <person name="Nusbaum C."/>
            <person name="Birren B."/>
        </authorList>
    </citation>
    <scope>NUCLEOTIDE SEQUENCE [LARGE SCALE GENOMIC DNA]</scope>
    <source>
        <strain evidence="2 3">CBS 118157</strain>
    </source>
</reference>
<dbReference type="EMBL" id="KN847318">
    <property type="protein sequence ID" value="KIW58758.1"/>
    <property type="molecule type" value="Genomic_DNA"/>
</dbReference>
<keyword evidence="3" id="KW-1185">Reference proteome</keyword>
<dbReference type="AlphaFoldDB" id="A0A0D2ESQ0"/>
<evidence type="ECO:0000256" key="1">
    <source>
        <dbReference type="SAM" id="MobiDB-lite"/>
    </source>
</evidence>
<dbReference type="Proteomes" id="UP000054342">
    <property type="component" value="Unassembled WGS sequence"/>
</dbReference>
<feature type="compositionally biased region" description="Basic and acidic residues" evidence="1">
    <location>
        <begin position="89"/>
        <end position="101"/>
    </location>
</feature>